<reference evidence="1 2" key="1">
    <citation type="submission" date="2024-02" db="EMBL/GenBank/DDBJ databases">
        <title>Herpetosiphon gulosus NBRC 112829.</title>
        <authorList>
            <person name="Ichikawa N."/>
            <person name="Katano-Makiyama Y."/>
            <person name="Hidaka K."/>
        </authorList>
    </citation>
    <scope>NUCLEOTIDE SEQUENCE [LARGE SCALE GENOMIC DNA]</scope>
    <source>
        <strain evidence="1 2">NBRC 112829</strain>
    </source>
</reference>
<gene>
    <name evidence="1" type="ORF">Hgul01_00239</name>
</gene>
<accession>A0ABP9WTE9</accession>
<keyword evidence="2" id="KW-1185">Reference proteome</keyword>
<dbReference type="EMBL" id="BAABRU010000001">
    <property type="protein sequence ID" value="GAA5526467.1"/>
    <property type="molecule type" value="Genomic_DNA"/>
</dbReference>
<evidence type="ECO:0008006" key="3">
    <source>
        <dbReference type="Google" id="ProtNLM"/>
    </source>
</evidence>
<evidence type="ECO:0000313" key="1">
    <source>
        <dbReference type="EMBL" id="GAA5526467.1"/>
    </source>
</evidence>
<dbReference type="Proteomes" id="UP001428290">
    <property type="component" value="Unassembled WGS sequence"/>
</dbReference>
<comment type="caution">
    <text evidence="1">The sequence shown here is derived from an EMBL/GenBank/DDBJ whole genome shotgun (WGS) entry which is preliminary data.</text>
</comment>
<evidence type="ECO:0000313" key="2">
    <source>
        <dbReference type="Proteomes" id="UP001428290"/>
    </source>
</evidence>
<dbReference type="RefSeq" id="WP_345720111.1">
    <property type="nucleotide sequence ID" value="NZ_BAABRU010000001.1"/>
</dbReference>
<sequence length="71" mass="7558">MKELIAQLVEKANLSEEQANKAVEVVKGFLGDKLPEGLRGQVEGFLTGENIMDVADKAKGLLGGLFGKDKA</sequence>
<organism evidence="1 2">
    <name type="scientific">Herpetosiphon gulosus</name>
    <dbReference type="NCBI Taxonomy" id="1973496"/>
    <lineage>
        <taxon>Bacteria</taxon>
        <taxon>Bacillati</taxon>
        <taxon>Chloroflexota</taxon>
        <taxon>Chloroflexia</taxon>
        <taxon>Herpetosiphonales</taxon>
        <taxon>Herpetosiphonaceae</taxon>
        <taxon>Herpetosiphon</taxon>
    </lineage>
</organism>
<name>A0ABP9WTE9_9CHLR</name>
<protein>
    <recommendedName>
        <fullName evidence="3">DUF2267 domain-containing protein</fullName>
    </recommendedName>
</protein>
<proteinExistence type="predicted"/>